<evidence type="ECO:0000313" key="1">
    <source>
        <dbReference type="EMBL" id="CAG8833639.1"/>
    </source>
</evidence>
<feature type="non-terminal residue" evidence="1">
    <location>
        <position position="1"/>
    </location>
</feature>
<organism evidence="1 2">
    <name type="scientific">Racocetra persica</name>
    <dbReference type="NCBI Taxonomy" id="160502"/>
    <lineage>
        <taxon>Eukaryota</taxon>
        <taxon>Fungi</taxon>
        <taxon>Fungi incertae sedis</taxon>
        <taxon>Mucoromycota</taxon>
        <taxon>Glomeromycotina</taxon>
        <taxon>Glomeromycetes</taxon>
        <taxon>Diversisporales</taxon>
        <taxon>Gigasporaceae</taxon>
        <taxon>Racocetra</taxon>
    </lineage>
</organism>
<gene>
    <name evidence="1" type="ORF">RPERSI_LOCUS28902</name>
</gene>
<feature type="non-terminal residue" evidence="1">
    <location>
        <position position="86"/>
    </location>
</feature>
<evidence type="ECO:0000313" key="2">
    <source>
        <dbReference type="Proteomes" id="UP000789920"/>
    </source>
</evidence>
<dbReference type="Proteomes" id="UP000789920">
    <property type="component" value="Unassembled WGS sequence"/>
</dbReference>
<keyword evidence="2" id="KW-1185">Reference proteome</keyword>
<proteinExistence type="predicted"/>
<reference evidence="1" key="1">
    <citation type="submission" date="2021-06" db="EMBL/GenBank/DDBJ databases">
        <authorList>
            <person name="Kallberg Y."/>
            <person name="Tangrot J."/>
            <person name="Rosling A."/>
        </authorList>
    </citation>
    <scope>NUCLEOTIDE SEQUENCE</scope>
    <source>
        <strain evidence="1">MA461A</strain>
    </source>
</reference>
<sequence>IIQALNDIKEKAPYTHDKPSQIIQDAIINMPEASFCYMPNNEAIRKQISRIRNKELPSHPQSLEDINVLALLRTTVQRERFLVKEI</sequence>
<protein>
    <submittedName>
        <fullName evidence="1">10402_t:CDS:1</fullName>
    </submittedName>
</protein>
<dbReference type="EMBL" id="CAJVQC010107082">
    <property type="protein sequence ID" value="CAG8833639.1"/>
    <property type="molecule type" value="Genomic_DNA"/>
</dbReference>
<comment type="caution">
    <text evidence="1">The sequence shown here is derived from an EMBL/GenBank/DDBJ whole genome shotgun (WGS) entry which is preliminary data.</text>
</comment>
<accession>A0ACA9SAX5</accession>
<name>A0ACA9SAX5_9GLOM</name>